<evidence type="ECO:0000313" key="2">
    <source>
        <dbReference type="Proteomes" id="UP001279734"/>
    </source>
</evidence>
<reference evidence="1" key="1">
    <citation type="submission" date="2023-05" db="EMBL/GenBank/DDBJ databases">
        <title>Nepenthes gracilis genome sequencing.</title>
        <authorList>
            <person name="Fukushima K."/>
        </authorList>
    </citation>
    <scope>NUCLEOTIDE SEQUENCE</scope>
    <source>
        <strain evidence="1">SING2019-196</strain>
    </source>
</reference>
<sequence length="107" mass="12263">MSNVSLKDWKLNVADSTASAVRVVFEIQNWQFVSTFPWNTVFFGAGRGEEEFFFVREGERRFGLSPLDRRGLIRAIVHDTWTFLGCPLSISSVSWMSLLPLDLCDEK</sequence>
<proteinExistence type="predicted"/>
<dbReference type="EMBL" id="BSYO01000006">
    <property type="protein sequence ID" value="GMH05810.1"/>
    <property type="molecule type" value="Genomic_DNA"/>
</dbReference>
<organism evidence="1 2">
    <name type="scientific">Nepenthes gracilis</name>
    <name type="common">Slender pitcher plant</name>
    <dbReference type="NCBI Taxonomy" id="150966"/>
    <lineage>
        <taxon>Eukaryota</taxon>
        <taxon>Viridiplantae</taxon>
        <taxon>Streptophyta</taxon>
        <taxon>Embryophyta</taxon>
        <taxon>Tracheophyta</taxon>
        <taxon>Spermatophyta</taxon>
        <taxon>Magnoliopsida</taxon>
        <taxon>eudicotyledons</taxon>
        <taxon>Gunneridae</taxon>
        <taxon>Pentapetalae</taxon>
        <taxon>Caryophyllales</taxon>
        <taxon>Nepenthaceae</taxon>
        <taxon>Nepenthes</taxon>
    </lineage>
</organism>
<accession>A0AAD3S7D3</accession>
<gene>
    <name evidence="1" type="ORF">Nepgr_007650</name>
</gene>
<name>A0AAD3S7D3_NEPGR</name>
<keyword evidence="2" id="KW-1185">Reference proteome</keyword>
<evidence type="ECO:0000313" key="1">
    <source>
        <dbReference type="EMBL" id="GMH05810.1"/>
    </source>
</evidence>
<dbReference type="AlphaFoldDB" id="A0AAD3S7D3"/>
<dbReference type="Proteomes" id="UP001279734">
    <property type="component" value="Unassembled WGS sequence"/>
</dbReference>
<protein>
    <submittedName>
        <fullName evidence="1">Uncharacterized protein</fullName>
    </submittedName>
</protein>
<comment type="caution">
    <text evidence="1">The sequence shown here is derived from an EMBL/GenBank/DDBJ whole genome shotgun (WGS) entry which is preliminary data.</text>
</comment>